<dbReference type="Gene3D" id="1.10.630.10">
    <property type="entry name" value="Cytochrome P450"/>
    <property type="match status" value="1"/>
</dbReference>
<evidence type="ECO:0000256" key="2">
    <source>
        <dbReference type="ARBA" id="ARBA00022617"/>
    </source>
</evidence>
<dbReference type="OrthoDB" id="9764248at2"/>
<dbReference type="PROSITE" id="PS00086">
    <property type="entry name" value="CYTOCHROME_P450"/>
    <property type="match status" value="1"/>
</dbReference>
<gene>
    <name evidence="9" type="ordered locus">Niako_5167</name>
</gene>
<reference evidence="9 10" key="1">
    <citation type="submission" date="2011-12" db="EMBL/GenBank/DDBJ databases">
        <title>The complete genome of Niastella koreensis GR20-10.</title>
        <authorList>
            <consortium name="US DOE Joint Genome Institute (JGI-PGF)"/>
            <person name="Lucas S."/>
            <person name="Han J."/>
            <person name="Lapidus A."/>
            <person name="Bruce D."/>
            <person name="Goodwin L."/>
            <person name="Pitluck S."/>
            <person name="Peters L."/>
            <person name="Kyrpides N."/>
            <person name="Mavromatis K."/>
            <person name="Ivanova N."/>
            <person name="Mikhailova N."/>
            <person name="Davenport K."/>
            <person name="Saunders E."/>
            <person name="Detter J.C."/>
            <person name="Tapia R."/>
            <person name="Han C."/>
            <person name="Land M."/>
            <person name="Hauser L."/>
            <person name="Markowitz V."/>
            <person name="Cheng J.-F."/>
            <person name="Hugenholtz P."/>
            <person name="Woyke T."/>
            <person name="Wu D."/>
            <person name="Tindall B."/>
            <person name="Pomrenke H."/>
            <person name="Brambilla E."/>
            <person name="Klenk H.-P."/>
            <person name="Eisen J.A."/>
        </authorList>
    </citation>
    <scope>NUCLEOTIDE SEQUENCE [LARGE SCALE GENOMIC DNA]</scope>
    <source>
        <strain evidence="10">DSM 17620 / KACC 11465 / NBRC 106392 / GR20-10</strain>
    </source>
</reference>
<keyword evidence="3 7" id="KW-0479">Metal-binding</keyword>
<dbReference type="PATRIC" id="fig|700598.3.peg.5283"/>
<dbReference type="STRING" id="700598.Niako_5167"/>
<dbReference type="eggNOG" id="COG2124">
    <property type="taxonomic scope" value="Bacteria"/>
</dbReference>
<dbReference type="Proteomes" id="UP000005438">
    <property type="component" value="Chromosome"/>
</dbReference>
<evidence type="ECO:0000256" key="6">
    <source>
        <dbReference type="ARBA" id="ARBA00023033"/>
    </source>
</evidence>
<sequence>MVGFLYRTHGKAGITDGCEKKFCGGCNLAVLPFLKPINMITKRHKYQLPEGYSLLQCILRARAFLKDPVKWISNNMDRFGGTYTAAIGFKRKLILTQHPGFISHVLKENHKNYQKSTISTDAGATYLGNGILFSNGAFWLQQRRLIQPAFHREKLQALQFVIIKTIKESIEKCPTGNAVDIYPFVHSVSFQVLLRSIFDIPLSPDTFREITGLFGNIQEFLFTDTNQPARRLLYPFTGERRSTARKTQRLRSIIRDVIHQRKSSGESKGDLLDMLLNSTYEDTGESMGEEQIINELVVLIFAGHETTANTLCWLLYLLTSHPPVLQQLQADLIETSLPDALTNERLKATISEAMRLYPAAWMTERVTLAADSFGPYTFPAGTIIIPFFYGLHRNEQLWENASLFNPERFMHSEKTAWAGHYFPFGAGPRMCVGNHFAMAEMCFFLHAFLTTFQLQSTGHVPSMKALISLRPDKVILNIKKRVLDKAAV</sequence>
<dbReference type="Pfam" id="PF00067">
    <property type="entry name" value="p450"/>
    <property type="match status" value="1"/>
</dbReference>
<protein>
    <submittedName>
        <fullName evidence="9">Unspecific monooxygenase</fullName>
        <ecNumber evidence="9">1.14.14.1</ecNumber>
    </submittedName>
</protein>
<dbReference type="EMBL" id="CP003178">
    <property type="protein sequence ID" value="AEW01405.1"/>
    <property type="molecule type" value="Genomic_DNA"/>
</dbReference>
<evidence type="ECO:0000256" key="4">
    <source>
        <dbReference type="ARBA" id="ARBA00023002"/>
    </source>
</evidence>
<keyword evidence="5 7" id="KW-0408">Iron</keyword>
<comment type="cofactor">
    <cofactor evidence="7">
        <name>heme</name>
        <dbReference type="ChEBI" id="CHEBI:30413"/>
    </cofactor>
</comment>
<dbReference type="InterPro" id="IPR001128">
    <property type="entry name" value="Cyt_P450"/>
</dbReference>
<name>G8TC98_NIAKG</name>
<dbReference type="SUPFAM" id="SSF48264">
    <property type="entry name" value="Cytochrome P450"/>
    <property type="match status" value="1"/>
</dbReference>
<dbReference type="PANTHER" id="PTHR24291">
    <property type="entry name" value="CYTOCHROME P450 FAMILY 4"/>
    <property type="match status" value="1"/>
</dbReference>
<comment type="similarity">
    <text evidence="1 8">Belongs to the cytochrome P450 family.</text>
</comment>
<feature type="binding site" description="axial binding residue" evidence="7">
    <location>
        <position position="431"/>
    </location>
    <ligand>
        <name>heme</name>
        <dbReference type="ChEBI" id="CHEBI:30413"/>
    </ligand>
    <ligandPart>
        <name>Fe</name>
        <dbReference type="ChEBI" id="CHEBI:18248"/>
    </ligandPart>
</feature>
<evidence type="ECO:0000313" key="10">
    <source>
        <dbReference type="Proteomes" id="UP000005438"/>
    </source>
</evidence>
<dbReference type="InterPro" id="IPR017972">
    <property type="entry name" value="Cyt_P450_CS"/>
</dbReference>
<dbReference type="GO" id="GO:0016712">
    <property type="term" value="F:oxidoreductase activity, acting on paired donors, with incorporation or reduction of molecular oxygen, reduced flavin or flavoprotein as one donor, and incorporation of one atom of oxygen"/>
    <property type="evidence" value="ECO:0007669"/>
    <property type="project" value="UniProtKB-EC"/>
</dbReference>
<dbReference type="AlphaFoldDB" id="G8TC98"/>
<dbReference type="PRINTS" id="PR00463">
    <property type="entry name" value="EP450I"/>
</dbReference>
<keyword evidence="4 8" id="KW-0560">Oxidoreductase</keyword>
<evidence type="ECO:0000313" key="9">
    <source>
        <dbReference type="EMBL" id="AEW01405.1"/>
    </source>
</evidence>
<dbReference type="HOGENOM" id="CLU_001570_5_1_10"/>
<evidence type="ECO:0000256" key="8">
    <source>
        <dbReference type="RuleBase" id="RU000461"/>
    </source>
</evidence>
<dbReference type="InterPro" id="IPR050196">
    <property type="entry name" value="Cytochrome_P450_Monoox"/>
</dbReference>
<accession>G8TC98</accession>
<dbReference type="PANTHER" id="PTHR24291:SF50">
    <property type="entry name" value="BIFUNCTIONAL ALBAFLAVENONE MONOOXYGENASE_TERPENE SYNTHASE"/>
    <property type="match status" value="1"/>
</dbReference>
<proteinExistence type="inferred from homology"/>
<dbReference type="InterPro" id="IPR036396">
    <property type="entry name" value="Cyt_P450_sf"/>
</dbReference>
<dbReference type="InterPro" id="IPR002401">
    <property type="entry name" value="Cyt_P450_E_grp-I"/>
</dbReference>
<dbReference type="GO" id="GO:0020037">
    <property type="term" value="F:heme binding"/>
    <property type="evidence" value="ECO:0007669"/>
    <property type="project" value="InterPro"/>
</dbReference>
<evidence type="ECO:0000256" key="3">
    <source>
        <dbReference type="ARBA" id="ARBA00022723"/>
    </source>
</evidence>
<keyword evidence="2 7" id="KW-0349">Heme</keyword>
<organism evidence="9 10">
    <name type="scientific">Niastella koreensis (strain DSM 17620 / KACC 11465 / NBRC 106392 / GR20-10)</name>
    <dbReference type="NCBI Taxonomy" id="700598"/>
    <lineage>
        <taxon>Bacteria</taxon>
        <taxon>Pseudomonadati</taxon>
        <taxon>Bacteroidota</taxon>
        <taxon>Chitinophagia</taxon>
        <taxon>Chitinophagales</taxon>
        <taxon>Chitinophagaceae</taxon>
        <taxon>Niastella</taxon>
    </lineage>
</organism>
<dbReference type="GO" id="GO:0005506">
    <property type="term" value="F:iron ion binding"/>
    <property type="evidence" value="ECO:0007669"/>
    <property type="project" value="InterPro"/>
</dbReference>
<dbReference type="PRINTS" id="PR00385">
    <property type="entry name" value="P450"/>
</dbReference>
<keyword evidence="6 8" id="KW-0503">Monooxygenase</keyword>
<evidence type="ECO:0000256" key="1">
    <source>
        <dbReference type="ARBA" id="ARBA00010617"/>
    </source>
</evidence>
<dbReference type="EC" id="1.14.14.1" evidence="9"/>
<evidence type="ECO:0000256" key="5">
    <source>
        <dbReference type="ARBA" id="ARBA00023004"/>
    </source>
</evidence>
<dbReference type="KEGG" id="nko:Niako_5167"/>
<evidence type="ECO:0000256" key="7">
    <source>
        <dbReference type="PIRSR" id="PIRSR602401-1"/>
    </source>
</evidence>